<comment type="caution">
    <text evidence="2">The sequence shown here is derived from an EMBL/GenBank/DDBJ whole genome shotgun (WGS) entry which is preliminary data.</text>
</comment>
<dbReference type="RefSeq" id="WP_030628050.1">
    <property type="nucleotide sequence ID" value="NZ_JBHTCK010000005.1"/>
</dbReference>
<dbReference type="CDD" id="cd16282">
    <property type="entry name" value="metallo-hydrolase-like_MBL-fold"/>
    <property type="match status" value="1"/>
</dbReference>
<name>A0ABW2MFE6_9ACTN</name>
<protein>
    <submittedName>
        <fullName evidence="2">MBL fold metallo-hydrolase</fullName>
    </submittedName>
</protein>
<evidence type="ECO:0000259" key="1">
    <source>
        <dbReference type="SMART" id="SM00849"/>
    </source>
</evidence>
<evidence type="ECO:0000313" key="2">
    <source>
        <dbReference type="EMBL" id="MFC7352917.1"/>
    </source>
</evidence>
<keyword evidence="3" id="KW-1185">Reference proteome</keyword>
<proteinExistence type="predicted"/>
<evidence type="ECO:0000313" key="3">
    <source>
        <dbReference type="Proteomes" id="UP001596509"/>
    </source>
</evidence>
<reference evidence="3" key="1">
    <citation type="journal article" date="2019" name="Int. J. Syst. Evol. Microbiol.">
        <title>The Global Catalogue of Microorganisms (GCM) 10K type strain sequencing project: providing services to taxonomists for standard genome sequencing and annotation.</title>
        <authorList>
            <consortium name="The Broad Institute Genomics Platform"/>
            <consortium name="The Broad Institute Genome Sequencing Center for Infectious Disease"/>
            <person name="Wu L."/>
            <person name="Ma J."/>
        </authorList>
    </citation>
    <scope>NUCLEOTIDE SEQUENCE [LARGE SCALE GENOMIC DNA]</scope>
    <source>
        <strain evidence="3">ICMP 19430</strain>
    </source>
</reference>
<gene>
    <name evidence="2" type="ORF">ACFQW9_19920</name>
</gene>
<dbReference type="EMBL" id="JBHTCK010000005">
    <property type="protein sequence ID" value="MFC7352917.1"/>
    <property type="molecule type" value="Genomic_DNA"/>
</dbReference>
<dbReference type="SUPFAM" id="SSF56281">
    <property type="entry name" value="Metallo-hydrolase/oxidoreductase"/>
    <property type="match status" value="1"/>
</dbReference>
<accession>A0ABW2MFE6</accession>
<sequence>MAEPHLREVADDVYAYVQPDGGWCLNNAGLITSGGRPALIDTAATEARTVALRAAVAAVTPEPPRFVINTHPHGDHVFGNRFFADEAVIVSHEATRAEMDLAGLHLTSLWPEVCWGDVSVELPSLTYRGALTLHLGDTTAELMHLGTAHTRNDTVVWLPRQRVLFTGDVVMSGATPFCLTGSIAGSLEVIEQLRALEPETVVSGHGPVGGPELLEQSAGYLRYVQRLAADGIAAGLTPLEAARASGPGPYAELLDSERLVPNLHRAYAEARGAEPGHWLDIEELFAEMVTYHGRLPACAA</sequence>
<organism evidence="2 3">
    <name type="scientific">Streptomyces caviscabies</name>
    <dbReference type="NCBI Taxonomy" id="90079"/>
    <lineage>
        <taxon>Bacteria</taxon>
        <taxon>Bacillati</taxon>
        <taxon>Actinomycetota</taxon>
        <taxon>Actinomycetes</taxon>
        <taxon>Kitasatosporales</taxon>
        <taxon>Streptomycetaceae</taxon>
        <taxon>Streptomyces</taxon>
    </lineage>
</organism>
<dbReference type="Proteomes" id="UP001596509">
    <property type="component" value="Unassembled WGS sequence"/>
</dbReference>
<feature type="domain" description="Metallo-beta-lactamase" evidence="1">
    <location>
        <begin position="25"/>
        <end position="205"/>
    </location>
</feature>
<dbReference type="PANTHER" id="PTHR42951">
    <property type="entry name" value="METALLO-BETA-LACTAMASE DOMAIN-CONTAINING"/>
    <property type="match status" value="1"/>
</dbReference>
<dbReference type="InterPro" id="IPR050855">
    <property type="entry name" value="NDM-1-like"/>
</dbReference>
<dbReference type="PANTHER" id="PTHR42951:SF4">
    <property type="entry name" value="ACYL-COENZYME A THIOESTERASE MBLAC2"/>
    <property type="match status" value="1"/>
</dbReference>
<dbReference type="InterPro" id="IPR036866">
    <property type="entry name" value="RibonucZ/Hydroxyglut_hydro"/>
</dbReference>
<dbReference type="Gene3D" id="3.60.15.10">
    <property type="entry name" value="Ribonuclease Z/Hydroxyacylglutathione hydrolase-like"/>
    <property type="match status" value="1"/>
</dbReference>
<dbReference type="Pfam" id="PF00753">
    <property type="entry name" value="Lactamase_B"/>
    <property type="match status" value="1"/>
</dbReference>
<dbReference type="SMART" id="SM00849">
    <property type="entry name" value="Lactamase_B"/>
    <property type="match status" value="1"/>
</dbReference>
<dbReference type="InterPro" id="IPR001279">
    <property type="entry name" value="Metallo-B-lactamas"/>
</dbReference>